<dbReference type="AlphaFoldDB" id="A0AA88GJZ4"/>
<feature type="compositionally biased region" description="Low complexity" evidence="1">
    <location>
        <begin position="46"/>
        <end position="76"/>
    </location>
</feature>
<dbReference type="EMBL" id="PYSW02000032">
    <property type="protein sequence ID" value="KAG2378495.1"/>
    <property type="molecule type" value="Genomic_DNA"/>
</dbReference>
<reference evidence="2 3" key="1">
    <citation type="journal article" date="2018" name="BMC Genomics">
        <title>The genome of Naegleria lovaniensis, the basis for a comparative approach to unravel pathogenicity factors of the human pathogenic amoeba N. fowleri.</title>
        <authorList>
            <person name="Liechti N."/>
            <person name="Schurch N."/>
            <person name="Bruggmann R."/>
            <person name="Wittwer M."/>
        </authorList>
    </citation>
    <scope>NUCLEOTIDE SEQUENCE [LARGE SCALE GENOMIC DNA]</scope>
    <source>
        <strain evidence="2 3">ATCC 30569</strain>
    </source>
</reference>
<organism evidence="2 3">
    <name type="scientific">Naegleria lovaniensis</name>
    <name type="common">Amoeba</name>
    <dbReference type="NCBI Taxonomy" id="51637"/>
    <lineage>
        <taxon>Eukaryota</taxon>
        <taxon>Discoba</taxon>
        <taxon>Heterolobosea</taxon>
        <taxon>Tetramitia</taxon>
        <taxon>Eutetramitia</taxon>
        <taxon>Vahlkampfiidae</taxon>
        <taxon>Naegleria</taxon>
    </lineage>
</organism>
<comment type="caution">
    <text evidence="2">The sequence shown here is derived from an EMBL/GenBank/DDBJ whole genome shotgun (WGS) entry which is preliminary data.</text>
</comment>
<dbReference type="RefSeq" id="XP_044545757.1">
    <property type="nucleotide sequence ID" value="XM_044698177.1"/>
</dbReference>
<feature type="compositionally biased region" description="Low complexity" evidence="1">
    <location>
        <begin position="398"/>
        <end position="413"/>
    </location>
</feature>
<feature type="region of interest" description="Disordered" evidence="1">
    <location>
        <begin position="46"/>
        <end position="85"/>
    </location>
</feature>
<evidence type="ECO:0000313" key="2">
    <source>
        <dbReference type="EMBL" id="KAG2378495.1"/>
    </source>
</evidence>
<keyword evidence="3" id="KW-1185">Reference proteome</keyword>
<gene>
    <name evidence="2" type="ORF">C9374_008134</name>
</gene>
<evidence type="ECO:0000256" key="1">
    <source>
        <dbReference type="SAM" id="MobiDB-lite"/>
    </source>
</evidence>
<evidence type="ECO:0000313" key="3">
    <source>
        <dbReference type="Proteomes" id="UP000816034"/>
    </source>
</evidence>
<feature type="region of interest" description="Disordered" evidence="1">
    <location>
        <begin position="514"/>
        <end position="537"/>
    </location>
</feature>
<sequence length="851" mass="97202">MNGTVVDAPTIIYYVLSHFIQEYCELVLNEINNTTTTKRQVLSLVSTQEGSSSSLSSTQEVSSSSLSRPPLSSQESPSPPPPPYETILKQTATLVTFAFSKLFNNQQDSIQTDPSNNNLAILTSFYESRIPPPPPLPLNSNVEFNDPYANDRKVQQSATYLLQEFKPKVLKLLQELIIHDDYSLRDSACISLCSYIADMNLVDMMNLDDESDFILNIIHACEKHVENFVRYSMLISAITDKLQFAISSCASIEMNHIETRWNNMSIQEEEPGWNTRSIQQESTRTKTRTSLSTLLSNKYSPHFNRLFKHLFEKICVNRLEKKQHALEEEKKHSQFVVCLFDAFYDSLDFMKYDTNVELIETFLLYARENILKLIHENSKDDDDNDDDNHSSKQLLNHSNSTSSSTTTTTTTTFTTTTTTTSLKTYSSSDEISAFSTCINAIIRNTDRPVLLKLFEKHDMFIFLTQLLRMCSNHSNLRIRDCAVHTIGNMSNADLFDLCPFDVQPYHNDETAEHREVGLEKSSSHGHDSNDSIHHSKSHHLDKISNDHLIIIPQDSSLHHDLLYDFVLPLLERESMVSPSFYQEATLEDDATLKKKIIVYHNAVWSLGRVILNIQRKKKSETNVGINHPMSHPTSDHHHPQTCHPTSDHHQMSHASDNNHPLVATKMTSNHTTTNTTCMNSKFNQFLERISPKLMNIIRLFANRDFFTTEDVIEDITGYLSNVCITISYISFSRIDFIAPYFPLFGDSFIEHVQADSSEDLDEEKMAMCVAIFRMTEYWLNQVMMDDEDENSMNHNNNNNNHTTTMRMMDDAHTGGVHTAAAAASEEDFFSSTATTTTMIEDGEFDFETIYY</sequence>
<feature type="region of interest" description="Disordered" evidence="1">
    <location>
        <begin position="629"/>
        <end position="654"/>
    </location>
</feature>
<accession>A0AA88GJZ4</accession>
<dbReference type="GeneID" id="68100588"/>
<proteinExistence type="predicted"/>
<dbReference type="Proteomes" id="UP000816034">
    <property type="component" value="Unassembled WGS sequence"/>
</dbReference>
<feature type="region of interest" description="Disordered" evidence="1">
    <location>
        <begin position="377"/>
        <end position="413"/>
    </location>
</feature>
<name>A0AA88GJZ4_NAELO</name>
<protein>
    <submittedName>
        <fullName evidence="2">Uncharacterized protein</fullName>
    </submittedName>
</protein>